<evidence type="ECO:0000256" key="1">
    <source>
        <dbReference type="ARBA" id="ARBA00007637"/>
    </source>
</evidence>
<dbReference type="Gene3D" id="3.40.50.720">
    <property type="entry name" value="NAD(P)-binding Rossmann-like Domain"/>
    <property type="match status" value="1"/>
</dbReference>
<evidence type="ECO:0000259" key="2">
    <source>
        <dbReference type="Pfam" id="PF01370"/>
    </source>
</evidence>
<reference evidence="3 4" key="1">
    <citation type="submission" date="2016-10" db="EMBL/GenBank/DDBJ databases">
        <authorList>
            <person name="de Groot N.N."/>
        </authorList>
    </citation>
    <scope>NUCLEOTIDE SEQUENCE [LARGE SCALE GENOMIC DNA]</scope>
    <source>
        <strain evidence="3 4">DSM 21632</strain>
    </source>
</reference>
<keyword evidence="4" id="KW-1185">Reference proteome</keyword>
<evidence type="ECO:0000313" key="4">
    <source>
        <dbReference type="Proteomes" id="UP000199163"/>
    </source>
</evidence>
<evidence type="ECO:0000313" key="3">
    <source>
        <dbReference type="EMBL" id="SDI21340.1"/>
    </source>
</evidence>
<name>A0A1G8IS93_9BACI</name>
<dbReference type="AlphaFoldDB" id="A0A1G8IS93"/>
<dbReference type="InterPro" id="IPR001509">
    <property type="entry name" value="Epimerase_deHydtase"/>
</dbReference>
<gene>
    <name evidence="3" type="ORF">SAMN05192534_12529</name>
</gene>
<dbReference type="STRING" id="568899.SAMN05192534_12529"/>
<protein>
    <submittedName>
        <fullName evidence="3">UDP-glucose 4-epimerase</fullName>
    </submittedName>
</protein>
<organism evidence="3 4">
    <name type="scientific">Alteribacillus persepolensis</name>
    <dbReference type="NCBI Taxonomy" id="568899"/>
    <lineage>
        <taxon>Bacteria</taxon>
        <taxon>Bacillati</taxon>
        <taxon>Bacillota</taxon>
        <taxon>Bacilli</taxon>
        <taxon>Bacillales</taxon>
        <taxon>Bacillaceae</taxon>
        <taxon>Alteribacillus</taxon>
    </lineage>
</organism>
<dbReference type="EMBL" id="FNDK01000025">
    <property type="protein sequence ID" value="SDI21340.1"/>
    <property type="molecule type" value="Genomic_DNA"/>
</dbReference>
<proteinExistence type="inferred from homology"/>
<comment type="similarity">
    <text evidence="1">Belongs to the NAD(P)-dependent epimerase/dehydratase family.</text>
</comment>
<dbReference type="SUPFAM" id="SSF51735">
    <property type="entry name" value="NAD(P)-binding Rossmann-fold domains"/>
    <property type="match status" value="1"/>
</dbReference>
<dbReference type="Proteomes" id="UP000199163">
    <property type="component" value="Unassembled WGS sequence"/>
</dbReference>
<dbReference type="Pfam" id="PF01370">
    <property type="entry name" value="Epimerase"/>
    <property type="match status" value="1"/>
</dbReference>
<sequence>MLKESINQIKNETVFITGGAGFIGSTLAGRLLSDNKVVIYDNLKRNTIKNMPFAKHKNLTLINGDILDLPYLKKSMEGSTYVIHCAGITGVDTVIKSPVSTMRVNIIGSYNVLEAASHLNNCKRVICFSTSEVFGKVAFQSEESSSAVLGAVGEARWTYAVSKLSVEHFAYAYFKEKNVPTVTVRPFNVYGPGQTGEGALRTFIMRALNNEDIVVHGDGTQIRAWCYVDDMIEAVIRCMIFPEAVGESFNIGNAKTITTIYGMANIVIRVLQSQSKIVHVPKTSADIELRIPKTEKAEKLIDFKAKTDLEEGIKKTAEFFRRGSQ</sequence>
<feature type="domain" description="NAD-dependent epimerase/dehydratase" evidence="2">
    <location>
        <begin position="14"/>
        <end position="252"/>
    </location>
</feature>
<dbReference type="PANTHER" id="PTHR43000">
    <property type="entry name" value="DTDP-D-GLUCOSE 4,6-DEHYDRATASE-RELATED"/>
    <property type="match status" value="1"/>
</dbReference>
<accession>A0A1G8IS93</accession>
<dbReference type="InterPro" id="IPR036291">
    <property type="entry name" value="NAD(P)-bd_dom_sf"/>
</dbReference>